<dbReference type="Pfam" id="PF13830">
    <property type="entry name" value="DUF4192"/>
    <property type="match status" value="1"/>
</dbReference>
<organism evidence="1 2">
    <name type="scientific">Corynebacterium deserti GIMN1.010</name>
    <dbReference type="NCBI Taxonomy" id="931089"/>
    <lineage>
        <taxon>Bacteria</taxon>
        <taxon>Bacillati</taxon>
        <taxon>Actinomycetota</taxon>
        <taxon>Actinomycetes</taxon>
        <taxon>Mycobacteriales</taxon>
        <taxon>Corynebacteriaceae</taxon>
        <taxon>Corynebacterium</taxon>
    </lineage>
</organism>
<sequence length="383" mass="41733">MSANASNNTDTTVLESPGGLLANIPGILGFYPTDSVVLACMTDQEDSQVTLGPLVRFDADNLHQLPDIAHAIDNFNPALIFAFIVSTQLSPAQLDETLDQLYHASESGLLNIAACWYAKEITSGEPYYLCFGPEIFLCEQHSAGETDWEFGRIPPITSAAATQKMLQEGHLPEVNRKEALAVTDTPNPHITTAKATALAKTAAKNATKLTTAIHKDHTSTTFQQAIDDFETLLRTVEATYLDPSTHADHLDALLLNTAILEQTATYFSESVLRDAVLHLCVEHARPAALLLLATARTFSGGIRSNAICLYALSLINLDLAMKAVPAVQSSIDANPEHNLSLLIRDGLLVGQTKRIVDACLRGNEQLRYEYLHKDEENPGCRRK</sequence>
<evidence type="ECO:0000313" key="1">
    <source>
        <dbReference type="EMBL" id="ALC06110.1"/>
    </source>
</evidence>
<evidence type="ECO:0000313" key="2">
    <source>
        <dbReference type="Proteomes" id="UP000068067"/>
    </source>
</evidence>
<reference evidence="1 2" key="1">
    <citation type="submission" date="2014-08" db="EMBL/GenBank/DDBJ databases">
        <title>Complete genome sequence of Corynebacterium deserti GIMN1.010 (=DSM 45689), isolated from desert sand in western China.</title>
        <authorList>
            <person name="Ruckert C."/>
            <person name="Albersmeier A."/>
            <person name="Kalinowski J."/>
        </authorList>
    </citation>
    <scope>NUCLEOTIDE SEQUENCE [LARGE SCALE GENOMIC DNA]</scope>
    <source>
        <strain evidence="1 2">GIMN1.010</strain>
    </source>
</reference>
<proteinExistence type="predicted"/>
<dbReference type="OrthoDB" id="3268175at2"/>
<dbReference type="PATRIC" id="fig|931089.4.peg.1727"/>
<dbReference type="InterPro" id="IPR025447">
    <property type="entry name" value="DUF4192"/>
</dbReference>
<dbReference type="STRING" id="931089.CDES_08585"/>
<dbReference type="RefSeq" id="WP_053545096.1">
    <property type="nucleotide sequence ID" value="NZ_CP009220.1"/>
</dbReference>
<dbReference type="EMBL" id="CP009220">
    <property type="protein sequence ID" value="ALC06110.1"/>
    <property type="molecule type" value="Genomic_DNA"/>
</dbReference>
<protein>
    <recommendedName>
        <fullName evidence="3">DUF4192 domain-containing protein</fullName>
    </recommendedName>
</protein>
<dbReference type="Proteomes" id="UP000068067">
    <property type="component" value="Chromosome"/>
</dbReference>
<name>A0A0M4CM95_9CORY</name>
<dbReference type="KEGG" id="cdx:CDES_08585"/>
<evidence type="ECO:0008006" key="3">
    <source>
        <dbReference type="Google" id="ProtNLM"/>
    </source>
</evidence>
<keyword evidence="2" id="KW-1185">Reference proteome</keyword>
<gene>
    <name evidence="1" type="ORF">CDES_08585</name>
</gene>
<dbReference type="AlphaFoldDB" id="A0A0M4CM95"/>
<accession>A0A0M4CM95</accession>